<feature type="chain" id="PRO_5011778868" evidence="4">
    <location>
        <begin position="20"/>
        <end position="364"/>
    </location>
</feature>
<dbReference type="Proteomes" id="UP000198724">
    <property type="component" value="Unassembled WGS sequence"/>
</dbReference>
<dbReference type="RefSeq" id="WP_092100963.1">
    <property type="nucleotide sequence ID" value="NZ_FOOT01000003.1"/>
</dbReference>
<dbReference type="Pfam" id="PF13432">
    <property type="entry name" value="TPR_16"/>
    <property type="match status" value="2"/>
</dbReference>
<name>A0A1I2U146_9BACT</name>
<keyword evidence="2 3" id="KW-0802">TPR repeat</keyword>
<evidence type="ECO:0000256" key="3">
    <source>
        <dbReference type="PROSITE-ProRule" id="PRU00339"/>
    </source>
</evidence>
<keyword evidence="1" id="KW-0677">Repeat</keyword>
<dbReference type="OrthoDB" id="793001at2"/>
<dbReference type="PANTHER" id="PTHR44858:SF1">
    <property type="entry name" value="UDP-N-ACETYLGLUCOSAMINE--PEPTIDE N-ACETYLGLUCOSAMINYLTRANSFERASE SPINDLY-RELATED"/>
    <property type="match status" value="1"/>
</dbReference>
<dbReference type="InterPro" id="IPR019734">
    <property type="entry name" value="TPR_rpt"/>
</dbReference>
<accession>A0A1I2U146</accession>
<dbReference type="InterPro" id="IPR011990">
    <property type="entry name" value="TPR-like_helical_dom_sf"/>
</dbReference>
<dbReference type="InterPro" id="IPR050498">
    <property type="entry name" value="Ycf3"/>
</dbReference>
<evidence type="ECO:0000256" key="2">
    <source>
        <dbReference type="ARBA" id="ARBA00022803"/>
    </source>
</evidence>
<evidence type="ECO:0000256" key="4">
    <source>
        <dbReference type="SAM" id="SignalP"/>
    </source>
</evidence>
<sequence length="364" mass="41659">MKHKLILLLALLFAFPAFAQTDRVQELIQEGITLMDNGELDASIAKLQEARKLDSKNNLVLYEIGLAHYLKADYQKALEITAPLVKGKKAFDQAFQLRGNSYDMLGDPTKAIKTYEEGLKKFPNSGPLYLEAGVVLLKTNTPDKALTYFEKGIEMAPRHPSNYYWAAKLFLDSDEEVWGMLYGEIFRNLEPNSARSSEISKLLYDTYKSEIKFISDTTASVSFSKSNVMGFNSKTSSFNLPFGTMSYEMTMAVSVAGKKQIDLPSLHQIRTSFVENFYGNDINKRFDNLLFQWHRTLQDAGHFEAYNYWLLSAGDEEAFNAWVEQHEQQFQAFADWYTQDRFPVSPQSYFHRSQLSNVTLSTEE</sequence>
<evidence type="ECO:0000256" key="1">
    <source>
        <dbReference type="ARBA" id="ARBA00022737"/>
    </source>
</evidence>
<protein>
    <submittedName>
        <fullName evidence="5">Tetratricopeptide repeat-containing protein</fullName>
    </submittedName>
</protein>
<dbReference type="SUPFAM" id="SSF48452">
    <property type="entry name" value="TPR-like"/>
    <property type="match status" value="1"/>
</dbReference>
<dbReference type="SMART" id="SM00028">
    <property type="entry name" value="TPR"/>
    <property type="match status" value="3"/>
</dbReference>
<evidence type="ECO:0000313" key="6">
    <source>
        <dbReference type="Proteomes" id="UP000198724"/>
    </source>
</evidence>
<reference evidence="6" key="1">
    <citation type="submission" date="2016-10" db="EMBL/GenBank/DDBJ databases">
        <authorList>
            <person name="Varghese N."/>
            <person name="Submissions S."/>
        </authorList>
    </citation>
    <scope>NUCLEOTIDE SEQUENCE [LARGE SCALE GENOMIC DNA]</scope>
    <source>
        <strain evidence="6">LP51</strain>
    </source>
</reference>
<feature type="repeat" description="TPR" evidence="3">
    <location>
        <begin position="92"/>
        <end position="125"/>
    </location>
</feature>
<organism evidence="5 6">
    <name type="scientific">Pontibacter chinhatensis</name>
    <dbReference type="NCBI Taxonomy" id="1436961"/>
    <lineage>
        <taxon>Bacteria</taxon>
        <taxon>Pseudomonadati</taxon>
        <taxon>Bacteroidota</taxon>
        <taxon>Cytophagia</taxon>
        <taxon>Cytophagales</taxon>
        <taxon>Hymenobacteraceae</taxon>
        <taxon>Pontibacter</taxon>
    </lineage>
</organism>
<feature type="signal peptide" evidence="4">
    <location>
        <begin position="1"/>
        <end position="19"/>
    </location>
</feature>
<gene>
    <name evidence="5" type="ORF">SAMN05421739_103309</name>
</gene>
<evidence type="ECO:0000313" key="5">
    <source>
        <dbReference type="EMBL" id="SFG69367.1"/>
    </source>
</evidence>
<dbReference type="EMBL" id="FOOT01000003">
    <property type="protein sequence ID" value="SFG69367.1"/>
    <property type="molecule type" value="Genomic_DNA"/>
</dbReference>
<dbReference type="AlphaFoldDB" id="A0A1I2U146"/>
<keyword evidence="4" id="KW-0732">Signal</keyword>
<dbReference type="PANTHER" id="PTHR44858">
    <property type="entry name" value="TETRATRICOPEPTIDE REPEAT PROTEIN 6"/>
    <property type="match status" value="1"/>
</dbReference>
<feature type="repeat" description="TPR" evidence="3">
    <location>
        <begin position="126"/>
        <end position="159"/>
    </location>
</feature>
<dbReference type="PROSITE" id="PS50005">
    <property type="entry name" value="TPR"/>
    <property type="match status" value="2"/>
</dbReference>
<keyword evidence="6" id="KW-1185">Reference proteome</keyword>
<dbReference type="Gene3D" id="1.25.40.10">
    <property type="entry name" value="Tetratricopeptide repeat domain"/>
    <property type="match status" value="1"/>
</dbReference>
<dbReference type="STRING" id="1436961.SAMN05421739_103309"/>
<proteinExistence type="predicted"/>